<dbReference type="EMBL" id="KU551312">
    <property type="protein sequence ID" value="ANC65763.1"/>
    <property type="molecule type" value="Genomic_DNA"/>
</dbReference>
<evidence type="ECO:0000313" key="28">
    <source>
        <dbReference type="EMBL" id="ANC67327.1"/>
    </source>
</evidence>
<evidence type="ECO:0000313" key="12">
    <source>
        <dbReference type="EMBL" id="ANC66239.1"/>
    </source>
</evidence>
<dbReference type="EMBL" id="KU551333">
    <property type="protein sequence ID" value="ANC67123.1"/>
    <property type="molecule type" value="Genomic_DNA"/>
</dbReference>
<dbReference type="EMBL" id="KU551337">
    <property type="protein sequence ID" value="ANC67395.1"/>
    <property type="molecule type" value="Genomic_DNA"/>
</dbReference>
<evidence type="ECO:0000313" key="26">
    <source>
        <dbReference type="EMBL" id="ANC67191.1"/>
    </source>
</evidence>
<dbReference type="EMBL" id="KU551335">
    <property type="protein sequence ID" value="ANC67259.1"/>
    <property type="molecule type" value="Genomic_DNA"/>
</dbReference>
<dbReference type="EMBL" id="KU551327">
    <property type="protein sequence ID" value="ANC66715.1"/>
    <property type="molecule type" value="Genomic_DNA"/>
</dbReference>
<dbReference type="EMBL" id="KU551311">
    <property type="protein sequence ID" value="ANC65695.1"/>
    <property type="molecule type" value="Genomic_DNA"/>
</dbReference>
<dbReference type="NCBIfam" id="TIGR03752">
    <property type="entry name" value="conj_TIGR03752"/>
    <property type="match status" value="1"/>
</dbReference>
<dbReference type="EMBL" id="KU551317">
    <property type="protein sequence ID" value="ANC66103.1"/>
    <property type="molecule type" value="Genomic_DNA"/>
</dbReference>
<dbReference type="EMBL" id="KU551340">
    <property type="protein sequence ID" value="ANC67598.1"/>
    <property type="molecule type" value="Genomic_DNA"/>
</dbReference>
<dbReference type="EMBL" id="KU551339">
    <property type="protein sequence ID" value="ANC67530.1"/>
    <property type="molecule type" value="Genomic_DNA"/>
</dbReference>
<dbReference type="EMBL" id="KU551332">
    <property type="protein sequence ID" value="ANC67055.1"/>
    <property type="molecule type" value="Genomic_DNA"/>
</dbReference>
<evidence type="ECO:0000313" key="19">
    <source>
        <dbReference type="EMBL" id="ANC66715.1"/>
    </source>
</evidence>
<evidence type="ECO:0000256" key="1">
    <source>
        <dbReference type="SAM" id="Coils"/>
    </source>
</evidence>
<dbReference type="EMBL" id="KU551336">
    <property type="protein sequence ID" value="ANC67327.1"/>
    <property type="molecule type" value="Genomic_DNA"/>
</dbReference>
<evidence type="ECO:0000313" key="16">
    <source>
        <dbReference type="EMBL" id="ANC66511.1"/>
    </source>
</evidence>
<evidence type="ECO:0000313" key="15">
    <source>
        <dbReference type="EMBL" id="ANC66443.1"/>
    </source>
</evidence>
<organism evidence="5">
    <name type="scientific">Actinobacillus pleuropneumoniae</name>
    <name type="common">Haemophilus pleuropneumoniae</name>
    <dbReference type="NCBI Taxonomy" id="715"/>
    <lineage>
        <taxon>Bacteria</taxon>
        <taxon>Pseudomonadati</taxon>
        <taxon>Pseudomonadota</taxon>
        <taxon>Gammaproteobacteria</taxon>
        <taxon>Pasteurellales</taxon>
        <taxon>Pasteurellaceae</taxon>
        <taxon>Actinobacillus</taxon>
    </lineage>
</organism>
<evidence type="ECO:0000313" key="11">
    <source>
        <dbReference type="EMBL" id="ANC66171.1"/>
    </source>
</evidence>
<accession>A0A1B0WPF6</accession>
<evidence type="ECO:0000313" key="32">
    <source>
        <dbReference type="EMBL" id="ANC67598.1"/>
    </source>
</evidence>
<evidence type="ECO:0000313" key="31">
    <source>
        <dbReference type="EMBL" id="ANC67530.1"/>
    </source>
</evidence>
<feature type="coiled-coil region" evidence="1">
    <location>
        <begin position="85"/>
        <end position="119"/>
    </location>
</feature>
<dbReference type="EMBL" id="KU551328">
    <property type="protein sequence ID" value="ANC66783.1"/>
    <property type="molecule type" value="Genomic_DNA"/>
</dbReference>
<dbReference type="EMBL" id="KU551318">
    <property type="protein sequence ID" value="ANC66171.1"/>
    <property type="molecule type" value="Genomic_DNA"/>
</dbReference>
<evidence type="ECO:0000313" key="5">
    <source>
        <dbReference type="EMBL" id="ANC65763.1"/>
    </source>
</evidence>
<dbReference type="AlphaFoldDB" id="A0A1B0WPF6"/>
<dbReference type="InterPro" id="IPR021207">
    <property type="entry name" value="Integr_conj_element_PFL4705"/>
</dbReference>
<dbReference type="EMBL" id="KU551320">
    <property type="protein sequence ID" value="ANC66239.1"/>
    <property type="molecule type" value="Genomic_DNA"/>
</dbReference>
<evidence type="ECO:0008006" key="33">
    <source>
        <dbReference type="Google" id="ProtNLM"/>
    </source>
</evidence>
<evidence type="ECO:0000313" key="8">
    <source>
        <dbReference type="EMBL" id="ANC65967.1"/>
    </source>
</evidence>
<proteinExistence type="predicted"/>
<dbReference type="EMBL" id="KU551313">
    <property type="protein sequence ID" value="ANC65831.1"/>
    <property type="molecule type" value="Genomic_DNA"/>
</dbReference>
<evidence type="ECO:0000313" key="22">
    <source>
        <dbReference type="EMBL" id="ANC66919.1"/>
    </source>
</evidence>
<dbReference type="EMBL" id="KU551321">
    <property type="protein sequence ID" value="ANC66307.1"/>
    <property type="molecule type" value="Genomic_DNA"/>
</dbReference>
<dbReference type="EMBL" id="KU551315">
    <property type="protein sequence ID" value="ANC65967.1"/>
    <property type="molecule type" value="Genomic_DNA"/>
</dbReference>
<evidence type="ECO:0000313" key="14">
    <source>
        <dbReference type="EMBL" id="ANC66375.1"/>
    </source>
</evidence>
<evidence type="ECO:0000313" key="7">
    <source>
        <dbReference type="EMBL" id="ANC65899.1"/>
    </source>
</evidence>
<dbReference type="EMBL" id="KU551310">
    <property type="protein sequence ID" value="ANC65634.1"/>
    <property type="molecule type" value="Genomic_DNA"/>
</dbReference>
<dbReference type="EMBL" id="KU551338">
    <property type="protein sequence ID" value="ANC67463.1"/>
    <property type="molecule type" value="Genomic_DNA"/>
</dbReference>
<evidence type="ECO:0000313" key="2">
    <source>
        <dbReference type="EMBL" id="ANC65566.1"/>
    </source>
</evidence>
<dbReference type="EMBL" id="KU551329">
    <property type="protein sequence ID" value="ANC66851.1"/>
    <property type="molecule type" value="Genomic_DNA"/>
</dbReference>
<dbReference type="EMBL" id="KU551323">
    <property type="protein sequence ID" value="ANC66443.1"/>
    <property type="molecule type" value="Genomic_DNA"/>
</dbReference>
<evidence type="ECO:0000313" key="30">
    <source>
        <dbReference type="EMBL" id="ANC67463.1"/>
    </source>
</evidence>
<evidence type="ECO:0000313" key="20">
    <source>
        <dbReference type="EMBL" id="ANC66783.1"/>
    </source>
</evidence>
<reference evidence="5" key="1">
    <citation type="journal article" date="2016" name="Front. Microbiol.">
        <title>ICEApl1, an Integrative Conjugative Element Related to ICEHin1056, Identified in the Pig Pathogen Actinobacillus pleuropneumoniae.</title>
        <authorList>
            <person name="Bosse J.T."/>
            <person name="Li Y."/>
            <person name="Fernandez Crespo R."/>
            <person name="Chaudhuri R.R."/>
            <person name="Rogers J."/>
            <person name="Holden M.T."/>
            <person name="Maskell D.J."/>
            <person name="Tucker A.W."/>
            <person name="Wren B.W."/>
            <person name="Rycroft A.N."/>
            <person name="Langford P.R."/>
            <person name="Consortium T.B."/>
        </authorList>
    </citation>
    <scope>NUCLEOTIDE SEQUENCE</scope>
    <source>
        <strain evidence="2">MIDG2427</strain>
        <strain evidence="3">MIDG2648</strain>
        <strain evidence="4">MIDG2652</strain>
        <strain evidence="5">MIDG2654</strain>
        <strain evidence="6">MIDG2657</strain>
        <strain evidence="7">MIDG2663</strain>
        <strain evidence="8">MIDG2664</strain>
        <strain evidence="9">MIDG3200</strain>
        <strain evidence="10">MIDG3201</strain>
        <strain evidence="11">MIDG3221</strain>
        <strain evidence="12">MIDG3229</strain>
        <strain evidence="13">MIDG3232</strain>
        <strain evidence="14">MIDG3339</strain>
        <strain evidence="15">MIDG3344</strain>
        <strain evidence="16">MIDG3346</strain>
        <strain evidence="17">MIDG3349</strain>
        <strain evidence="18">MIDG3357</strain>
        <strain evidence="19">MIDG3368</strain>
        <strain evidence="20">MIDG3370</strain>
        <strain evidence="21">MIDG3371</strain>
        <strain evidence="22">MIDG3372</strain>
        <strain evidence="23">MIDG3378</strain>
        <strain evidence="24">MIDG3381</strain>
        <strain evidence="25">MIDG3386</strain>
        <strain evidence="26">MIDG3388</strain>
        <strain evidence="27">MIDG3389</strain>
        <strain evidence="28">MIDG3395</strain>
        <strain evidence="29">MIDG3401</strain>
        <strain evidence="30">MIDG3409</strain>
        <strain evidence="31">MIDG3458</strain>
        <strain evidence="32">MIDG3469</strain>
    </source>
</reference>
<evidence type="ECO:0000313" key="29">
    <source>
        <dbReference type="EMBL" id="ANC67395.1"/>
    </source>
</evidence>
<evidence type="ECO:0000313" key="13">
    <source>
        <dbReference type="EMBL" id="ANC66307.1"/>
    </source>
</evidence>
<dbReference type="EMBL" id="KU551324">
    <property type="protein sequence ID" value="ANC66511.1"/>
    <property type="molecule type" value="Genomic_DNA"/>
</dbReference>
<evidence type="ECO:0000313" key="6">
    <source>
        <dbReference type="EMBL" id="ANC65831.1"/>
    </source>
</evidence>
<evidence type="ECO:0000313" key="23">
    <source>
        <dbReference type="EMBL" id="ANC66987.1"/>
    </source>
</evidence>
<evidence type="ECO:0000313" key="10">
    <source>
        <dbReference type="EMBL" id="ANC66103.1"/>
    </source>
</evidence>
<evidence type="ECO:0000313" key="18">
    <source>
        <dbReference type="EMBL" id="ANC66647.1"/>
    </source>
</evidence>
<protein>
    <recommendedName>
        <fullName evidence="33">Integrating conjugative element protein, PFL_4705 family</fullName>
    </recommendedName>
</protein>
<dbReference type="EMBL" id="KU551309">
    <property type="protein sequence ID" value="ANC65566.1"/>
    <property type="molecule type" value="Genomic_DNA"/>
</dbReference>
<evidence type="ECO:0000313" key="17">
    <source>
        <dbReference type="EMBL" id="ANC66579.1"/>
    </source>
</evidence>
<dbReference type="EMBL" id="KU551331">
    <property type="protein sequence ID" value="ANC66987.1"/>
    <property type="molecule type" value="Genomic_DNA"/>
</dbReference>
<evidence type="ECO:0000313" key="9">
    <source>
        <dbReference type="EMBL" id="ANC66035.1"/>
    </source>
</evidence>
<evidence type="ECO:0000313" key="4">
    <source>
        <dbReference type="EMBL" id="ANC65695.1"/>
    </source>
</evidence>
<evidence type="ECO:0000313" key="25">
    <source>
        <dbReference type="EMBL" id="ANC67123.1"/>
    </source>
</evidence>
<keyword evidence="1" id="KW-0175">Coiled coil</keyword>
<evidence type="ECO:0000313" key="3">
    <source>
        <dbReference type="EMBL" id="ANC65634.1"/>
    </source>
</evidence>
<name>A0A1B0WPF6_ACTPL</name>
<sequence length="466" mass="49713">MQMKANKAFYVIGGITALVVTLMAGFLFSGSSSTTTAETKKEDALDLSLKDLSPEELRSMGLEGDTSKDTVRTLIGKVKENNKRFDEVILQNDRLVKENEQLKNQANNTDYQIQQAVQAETGALINEINALKDQVVQAGNQVVGNGNAQANPNAPLPINGATTGPQVETRGGINWVNPSDMPTTDSQGNALQGIGVNGAGIGFPKTFDNNVNDIRKSNDGLQSSTGNNAIFNTATPFFTIAANSTLTNSVAMTALVGRVPIDNNVTEPYPFKLLIGRDNLIANGIELPDIEGAIVSGTASGDWTLSCVRGDVKSLTFVFSDGRIVSTDDSNNKIGWLSDPHGVPCIPGERRTNAPEYLTTNFFLTGASAAAQGLSSSQSTTVVDGGAVIGAVTGNNGKYILGQALGGGLRETADWFRQRYGQMFDAVYVPPGKEVAVHIEKQIDIDYDRMSRKVKYGQASRQPNLD</sequence>
<dbReference type="EMBL" id="KU551330">
    <property type="protein sequence ID" value="ANC66919.1"/>
    <property type="molecule type" value="Genomic_DNA"/>
</dbReference>
<evidence type="ECO:0000313" key="21">
    <source>
        <dbReference type="EMBL" id="ANC66851.1"/>
    </source>
</evidence>
<dbReference type="EMBL" id="KU551316">
    <property type="protein sequence ID" value="ANC66035.1"/>
    <property type="molecule type" value="Genomic_DNA"/>
</dbReference>
<gene>
    <name evidence="5" type="ORF">ICEApl1.44</name>
</gene>
<dbReference type="EMBL" id="KU551325">
    <property type="protein sequence ID" value="ANC66579.1"/>
    <property type="molecule type" value="Genomic_DNA"/>
</dbReference>
<dbReference type="EMBL" id="KU551322">
    <property type="protein sequence ID" value="ANC66375.1"/>
    <property type="molecule type" value="Genomic_DNA"/>
</dbReference>
<evidence type="ECO:0000313" key="27">
    <source>
        <dbReference type="EMBL" id="ANC67259.1"/>
    </source>
</evidence>
<dbReference type="EMBL" id="KU551326">
    <property type="protein sequence ID" value="ANC66647.1"/>
    <property type="molecule type" value="Genomic_DNA"/>
</dbReference>
<dbReference type="EMBL" id="KU551334">
    <property type="protein sequence ID" value="ANC67191.1"/>
    <property type="molecule type" value="Genomic_DNA"/>
</dbReference>
<evidence type="ECO:0000313" key="24">
    <source>
        <dbReference type="EMBL" id="ANC67055.1"/>
    </source>
</evidence>
<dbReference type="EMBL" id="KU551314">
    <property type="protein sequence ID" value="ANC65899.1"/>
    <property type="molecule type" value="Genomic_DNA"/>
</dbReference>